<dbReference type="Proteomes" id="UP000294321">
    <property type="component" value="Chromosome"/>
</dbReference>
<feature type="domain" description="Peptidase M1 membrane alanine aminopeptidase" evidence="13">
    <location>
        <begin position="216"/>
        <end position="434"/>
    </location>
</feature>
<evidence type="ECO:0000256" key="2">
    <source>
        <dbReference type="ARBA" id="ARBA00010136"/>
    </source>
</evidence>
<dbReference type="GO" id="GO:0016020">
    <property type="term" value="C:membrane"/>
    <property type="evidence" value="ECO:0007669"/>
    <property type="project" value="TreeGrafter"/>
</dbReference>
<dbReference type="PRINTS" id="PR00756">
    <property type="entry name" value="ALADIPTASE"/>
</dbReference>
<sequence>MSAHRLLNLFQPKHYDLYIDVNRKKRLITGKVVVSGHASQAKMALHEHDMKFPSVLADGKKVPFKVDNSKERLNIQLPKAGDVTLTVQYSAPLTDKMMGIYPSYYKVNGVKKELVGTQFETDFARQAFPCVDEPAAKATWTLALKFDEHKGEIAISNMPEKKVENGVHYFETTRRMSSYLIAFAFGEMQYKMTQTKDGVKIGVFATKAHKPDELDFSLNIAKNAIEFYEKFYGVKYPLPHSWQLALPDFSAGAMENWGLVTYRESLLLLDPENTSFAKKQLVATVVCHELAHQWFGDLVTMKWWNDIWLNESFANMMEYVCTNAIKPEFHIWDLFQTSEVPQALQRDAIDGVQAIQVHVEKPADINELFDPAIVYAKGARMLVMVRALLGDKNLRKGLNLYLNTHKYHNAEGNDLWSALGKVSGMDIGKLMHTWLAQPGYPVVNMSVNKDGDVVLSQKQFFIGKSNDVGRQWDIPLNANFKAPKVMESKTLNLGKYENLRVATGKPLMLNVGNNSHFIVKYDHTLLSDLIKHADQLGHVGQLQLLEYSRLLAEAHQVSYASVVPLLLKLKDSKSAIVNQALYHLAGELRDFVTPDSADDKQMREFFDLLTSDQFNRLGVQHHDGDTNDDDLVRKMILREALYANNPVTKQGLHNLFDEHRQEPGKLSADVRGVILANEMKNYCSEDLYKQFKHEYETTVDPSYKTDLMLACCSASDPQILDQIMNSYKDSSFIKPQDLRSWFASVLDNPKGQQVDWDWFRTNWKWLVKTLGGDMEFSFYITLISRIFHTPQRLAEFKAFFDPKKSVPGLDREITLDEESVANKVSLIQTQKAEVMKAIK</sequence>
<dbReference type="KEGG" id="lji:ELX58_02840"/>
<proteinExistence type="inferred from homology"/>
<comment type="cofactor">
    <cofactor evidence="10 12">
        <name>Zn(2+)</name>
        <dbReference type="ChEBI" id="CHEBI:29105"/>
    </cofactor>
    <text evidence="10 12">Binds 1 zinc ion per subunit.</text>
</comment>
<dbReference type="Pfam" id="PF11838">
    <property type="entry name" value="ERAP1_C"/>
    <property type="match status" value="1"/>
</dbReference>
<evidence type="ECO:0000256" key="12">
    <source>
        <dbReference type="RuleBase" id="RU364040"/>
    </source>
</evidence>
<name>A0A4V1ALM3_9LACO</name>
<dbReference type="GO" id="GO:0008270">
    <property type="term" value="F:zinc ion binding"/>
    <property type="evidence" value="ECO:0007669"/>
    <property type="project" value="UniProtKB-UniRule"/>
</dbReference>
<dbReference type="InterPro" id="IPR042097">
    <property type="entry name" value="Aminopeptidase_N-like_N_sf"/>
</dbReference>
<evidence type="ECO:0000256" key="5">
    <source>
        <dbReference type="ARBA" id="ARBA00022723"/>
    </source>
</evidence>
<evidence type="ECO:0000256" key="4">
    <source>
        <dbReference type="ARBA" id="ARBA00022670"/>
    </source>
</evidence>
<reference evidence="17" key="1">
    <citation type="submission" date="2018-12" db="EMBL/GenBank/DDBJ databases">
        <title>A new species of lactobacillus.</title>
        <authorList>
            <person name="Jian Y."/>
            <person name="Xin L."/>
            <person name="Hong Z.J."/>
            <person name="Ming L.Z."/>
            <person name="Hong X.Z."/>
        </authorList>
    </citation>
    <scope>NUCLEOTIDE SEQUENCE [LARGE SCALE GENOMIC DNA]</scope>
    <source>
        <strain evidence="17">HSLZ-75</strain>
    </source>
</reference>
<dbReference type="AlphaFoldDB" id="A0A4V1ALM3"/>
<evidence type="ECO:0000256" key="11">
    <source>
        <dbReference type="PIRSR" id="PIRSR634016-4"/>
    </source>
</evidence>
<dbReference type="InterPro" id="IPR034016">
    <property type="entry name" value="M1_APN-typ"/>
</dbReference>
<dbReference type="InterPro" id="IPR050344">
    <property type="entry name" value="Peptidase_M1_aminopeptidases"/>
</dbReference>
<feature type="site" description="Transition state stabilizer" evidence="11">
    <location>
        <position position="375"/>
    </location>
</feature>
<keyword evidence="7 10" id="KW-0862">Zinc</keyword>
<dbReference type="EMBL" id="CP034726">
    <property type="protein sequence ID" value="QBP18099.1"/>
    <property type="molecule type" value="Genomic_DNA"/>
</dbReference>
<dbReference type="RefSeq" id="WP_133441656.1">
    <property type="nucleotide sequence ID" value="NZ_CP034726.1"/>
</dbReference>
<dbReference type="InterPro" id="IPR014782">
    <property type="entry name" value="Peptidase_M1_dom"/>
</dbReference>
<keyword evidence="4 12" id="KW-0645">Protease</keyword>
<dbReference type="CDD" id="cd09601">
    <property type="entry name" value="M1_APN-Q_like"/>
    <property type="match status" value="1"/>
</dbReference>
<feature type="domain" description="Aminopeptidase N-like N-terminal" evidence="15">
    <location>
        <begin position="11"/>
        <end position="180"/>
    </location>
</feature>
<keyword evidence="5 10" id="KW-0479">Metal-binding</keyword>
<feature type="active site" description="Proton acceptor" evidence="9">
    <location>
        <position position="289"/>
    </location>
</feature>
<dbReference type="GO" id="GO:0005737">
    <property type="term" value="C:cytoplasm"/>
    <property type="evidence" value="ECO:0007669"/>
    <property type="project" value="TreeGrafter"/>
</dbReference>
<dbReference type="Pfam" id="PF01433">
    <property type="entry name" value="Peptidase_M1"/>
    <property type="match status" value="1"/>
</dbReference>
<dbReference type="SUPFAM" id="SSF55486">
    <property type="entry name" value="Metalloproteases ('zincins'), catalytic domain"/>
    <property type="match status" value="1"/>
</dbReference>
<dbReference type="GO" id="GO:0006508">
    <property type="term" value="P:proteolysis"/>
    <property type="evidence" value="ECO:0007669"/>
    <property type="project" value="UniProtKB-KW"/>
</dbReference>
<feature type="domain" description="ERAP1-like C-terminal" evidence="14">
    <location>
        <begin position="508"/>
        <end position="814"/>
    </location>
</feature>
<keyword evidence="3 12" id="KW-0031">Aminopeptidase</keyword>
<keyword evidence="6 12" id="KW-0378">Hydrolase</keyword>
<dbReference type="EC" id="3.4.11.-" evidence="12"/>
<evidence type="ECO:0000259" key="14">
    <source>
        <dbReference type="Pfam" id="PF11838"/>
    </source>
</evidence>
<evidence type="ECO:0000256" key="8">
    <source>
        <dbReference type="ARBA" id="ARBA00023049"/>
    </source>
</evidence>
<organism evidence="16 17">
    <name type="scientific">Acetilactobacillus jinshanensis</name>
    <dbReference type="NCBI Taxonomy" id="1720083"/>
    <lineage>
        <taxon>Bacteria</taxon>
        <taxon>Bacillati</taxon>
        <taxon>Bacillota</taxon>
        <taxon>Bacilli</taxon>
        <taxon>Lactobacillales</taxon>
        <taxon>Lactobacillaceae</taxon>
        <taxon>Acetilactobacillus</taxon>
    </lineage>
</organism>
<evidence type="ECO:0000256" key="10">
    <source>
        <dbReference type="PIRSR" id="PIRSR634016-3"/>
    </source>
</evidence>
<evidence type="ECO:0000313" key="17">
    <source>
        <dbReference type="Proteomes" id="UP000294321"/>
    </source>
</evidence>
<evidence type="ECO:0000256" key="9">
    <source>
        <dbReference type="PIRSR" id="PIRSR634016-1"/>
    </source>
</evidence>
<accession>A0A4V1ALM3</accession>
<dbReference type="Pfam" id="PF17900">
    <property type="entry name" value="Peptidase_M1_N"/>
    <property type="match status" value="1"/>
</dbReference>
<keyword evidence="8 12" id="KW-0482">Metalloprotease</keyword>
<dbReference type="FunFam" id="1.10.390.10:FF:000006">
    <property type="entry name" value="Puromycin-sensitive aminopeptidase"/>
    <property type="match status" value="1"/>
</dbReference>
<evidence type="ECO:0000256" key="1">
    <source>
        <dbReference type="ARBA" id="ARBA00000098"/>
    </source>
</evidence>
<dbReference type="InterPro" id="IPR045357">
    <property type="entry name" value="Aminopeptidase_N-like_N"/>
</dbReference>
<dbReference type="InterPro" id="IPR024571">
    <property type="entry name" value="ERAP1-like_C_dom"/>
</dbReference>
<feature type="binding site" evidence="10">
    <location>
        <position position="288"/>
    </location>
    <ligand>
        <name>Zn(2+)</name>
        <dbReference type="ChEBI" id="CHEBI:29105"/>
        <note>catalytic</note>
    </ligand>
</feature>
<protein>
    <recommendedName>
        <fullName evidence="12">Aminopeptidase</fullName>
        <ecNumber evidence="12">3.4.11.-</ecNumber>
    </recommendedName>
</protein>
<feature type="binding site" evidence="10">
    <location>
        <position position="292"/>
    </location>
    <ligand>
        <name>Zn(2+)</name>
        <dbReference type="ChEBI" id="CHEBI:29105"/>
        <note>catalytic</note>
    </ligand>
</feature>
<dbReference type="Gene3D" id="1.10.390.10">
    <property type="entry name" value="Neutral Protease Domain 2"/>
    <property type="match status" value="1"/>
</dbReference>
<evidence type="ECO:0000256" key="3">
    <source>
        <dbReference type="ARBA" id="ARBA00022438"/>
    </source>
</evidence>
<evidence type="ECO:0000259" key="15">
    <source>
        <dbReference type="Pfam" id="PF17900"/>
    </source>
</evidence>
<evidence type="ECO:0000256" key="7">
    <source>
        <dbReference type="ARBA" id="ARBA00022833"/>
    </source>
</evidence>
<dbReference type="InterPro" id="IPR027268">
    <property type="entry name" value="Peptidase_M4/M1_CTD_sf"/>
</dbReference>
<dbReference type="Gene3D" id="1.25.50.20">
    <property type="match status" value="1"/>
</dbReference>
<dbReference type="PANTHER" id="PTHR11533">
    <property type="entry name" value="PROTEASE M1 ZINC METALLOPROTEASE"/>
    <property type="match status" value="1"/>
</dbReference>
<feature type="binding site" evidence="10">
    <location>
        <position position="311"/>
    </location>
    <ligand>
        <name>Zn(2+)</name>
        <dbReference type="ChEBI" id="CHEBI:29105"/>
        <note>catalytic</note>
    </ligand>
</feature>
<dbReference type="SUPFAM" id="SSF63737">
    <property type="entry name" value="Leukotriene A4 hydrolase N-terminal domain"/>
    <property type="match status" value="1"/>
</dbReference>
<dbReference type="Gene3D" id="2.60.40.1910">
    <property type="match status" value="1"/>
</dbReference>
<evidence type="ECO:0000259" key="13">
    <source>
        <dbReference type="Pfam" id="PF01433"/>
    </source>
</evidence>
<dbReference type="GO" id="GO:0043171">
    <property type="term" value="P:peptide catabolic process"/>
    <property type="evidence" value="ECO:0007669"/>
    <property type="project" value="TreeGrafter"/>
</dbReference>
<dbReference type="OrthoDB" id="100605at2"/>
<dbReference type="GO" id="GO:0070006">
    <property type="term" value="F:metalloaminopeptidase activity"/>
    <property type="evidence" value="ECO:0007669"/>
    <property type="project" value="TreeGrafter"/>
</dbReference>
<evidence type="ECO:0000313" key="16">
    <source>
        <dbReference type="EMBL" id="QBP18099.1"/>
    </source>
</evidence>
<dbReference type="GO" id="GO:0005615">
    <property type="term" value="C:extracellular space"/>
    <property type="evidence" value="ECO:0007669"/>
    <property type="project" value="TreeGrafter"/>
</dbReference>
<dbReference type="Gene3D" id="2.60.40.1730">
    <property type="entry name" value="tricorn interacting facor f3 domain"/>
    <property type="match status" value="1"/>
</dbReference>
<dbReference type="PANTHER" id="PTHR11533:SF174">
    <property type="entry name" value="PUROMYCIN-SENSITIVE AMINOPEPTIDASE-RELATED"/>
    <property type="match status" value="1"/>
</dbReference>
<dbReference type="GO" id="GO:0042277">
    <property type="term" value="F:peptide binding"/>
    <property type="evidence" value="ECO:0007669"/>
    <property type="project" value="TreeGrafter"/>
</dbReference>
<evidence type="ECO:0000256" key="6">
    <source>
        <dbReference type="ARBA" id="ARBA00022801"/>
    </source>
</evidence>
<comment type="similarity">
    <text evidence="2 12">Belongs to the peptidase M1 family.</text>
</comment>
<gene>
    <name evidence="16" type="ORF">ELX58_02840</name>
</gene>
<keyword evidence="17" id="KW-1185">Reference proteome</keyword>
<dbReference type="InterPro" id="IPR001930">
    <property type="entry name" value="Peptidase_M1"/>
</dbReference>
<comment type="catalytic activity">
    <reaction evidence="1">
        <text>Release of an N-terminal amino acid, Xaa-|-Yaa- from a peptide, amide or arylamide. Xaa is preferably Ala, but may be most amino acids including Pro (slow action). When a terminal hydrophobic residue is followed by a prolyl residue, the two may be released as an intact Xaa-Pro dipeptide.</text>
        <dbReference type="EC" id="3.4.11.2"/>
    </reaction>
</comment>
<dbReference type="GO" id="GO:0016285">
    <property type="term" value="F:alanyl aminopeptidase activity"/>
    <property type="evidence" value="ECO:0007669"/>
    <property type="project" value="UniProtKB-EC"/>
</dbReference>